<dbReference type="EMBL" id="CAJFCJ010000017">
    <property type="protein sequence ID" value="CAD5122353.1"/>
    <property type="molecule type" value="Genomic_DNA"/>
</dbReference>
<feature type="region of interest" description="Disordered" evidence="2">
    <location>
        <begin position="277"/>
        <end position="316"/>
    </location>
</feature>
<organism evidence="3 4">
    <name type="scientific">Dimorphilus gyrociliatus</name>
    <dbReference type="NCBI Taxonomy" id="2664684"/>
    <lineage>
        <taxon>Eukaryota</taxon>
        <taxon>Metazoa</taxon>
        <taxon>Spiralia</taxon>
        <taxon>Lophotrochozoa</taxon>
        <taxon>Annelida</taxon>
        <taxon>Polychaeta</taxon>
        <taxon>Polychaeta incertae sedis</taxon>
        <taxon>Dinophilidae</taxon>
        <taxon>Dimorphilus</taxon>
    </lineage>
</organism>
<evidence type="ECO:0000313" key="3">
    <source>
        <dbReference type="EMBL" id="CAD5122353.1"/>
    </source>
</evidence>
<protein>
    <submittedName>
        <fullName evidence="3">DgyrCDS10790</fullName>
    </submittedName>
</protein>
<evidence type="ECO:0000313" key="4">
    <source>
        <dbReference type="Proteomes" id="UP000549394"/>
    </source>
</evidence>
<accession>A0A7I8W1B9</accession>
<evidence type="ECO:0000256" key="2">
    <source>
        <dbReference type="SAM" id="MobiDB-lite"/>
    </source>
</evidence>
<reference evidence="3 4" key="1">
    <citation type="submission" date="2020-08" db="EMBL/GenBank/DDBJ databases">
        <authorList>
            <person name="Hejnol A."/>
        </authorList>
    </citation>
    <scope>NUCLEOTIDE SEQUENCE [LARGE SCALE GENOMIC DNA]</scope>
</reference>
<dbReference type="OrthoDB" id="10266921at2759"/>
<dbReference type="GO" id="GO:0003729">
    <property type="term" value="F:mRNA binding"/>
    <property type="evidence" value="ECO:0007669"/>
    <property type="project" value="InterPro"/>
</dbReference>
<dbReference type="Pfam" id="PF03194">
    <property type="entry name" value="LUC7"/>
    <property type="match status" value="1"/>
</dbReference>
<dbReference type="PANTHER" id="PTHR12375">
    <property type="entry name" value="RNA-BINDING PROTEIN LUC7-RELATED"/>
    <property type="match status" value="1"/>
</dbReference>
<dbReference type="InterPro" id="IPR004882">
    <property type="entry name" value="Luc7-rel"/>
</dbReference>
<feature type="compositionally biased region" description="Basic and acidic residues" evidence="2">
    <location>
        <begin position="294"/>
        <end position="306"/>
    </location>
</feature>
<dbReference type="GO" id="GO:0006376">
    <property type="term" value="P:mRNA splice site recognition"/>
    <property type="evidence" value="ECO:0007669"/>
    <property type="project" value="InterPro"/>
</dbReference>
<sequence length="316" mass="36267">MAAAAAAALLDELMGRQRNIDPTSAKREPKWDDEEICKWYLCGFCPHDLFTNTRADLGTCDRIHDDEMREAYQKSKRYEKCGYEDNFLRYLKTILQDVERRIRRGQDRLALNNTQNALSGNQPTQDERIELLTQRINELVRQAEELGCEGKVEEAQGVLKLCDKLKEDRAELQSGVQRGQLNPNSKEMEVCSVCGAFLVVGDAPSRQEEHLMGKQHMGYARVRTTIEKLEVVIVFILDSPDSEEMRNLLTQMKDRGIDQVEAVVIMAKMETVTEREEVEVERDVEEGVEANPESEERRKREIDPVPKHTIIVKETA</sequence>
<feature type="compositionally biased region" description="Acidic residues" evidence="2">
    <location>
        <begin position="277"/>
        <end position="288"/>
    </location>
</feature>
<gene>
    <name evidence="3" type="ORF">DGYR_LOCUS10173</name>
</gene>
<name>A0A7I8W1B9_9ANNE</name>
<dbReference type="GO" id="GO:0005685">
    <property type="term" value="C:U1 snRNP"/>
    <property type="evidence" value="ECO:0007669"/>
    <property type="project" value="InterPro"/>
</dbReference>
<comment type="similarity">
    <text evidence="1">Belongs to the Luc7 family.</text>
</comment>
<dbReference type="Proteomes" id="UP000549394">
    <property type="component" value="Unassembled WGS sequence"/>
</dbReference>
<proteinExistence type="inferred from homology"/>
<keyword evidence="4" id="KW-1185">Reference proteome</keyword>
<comment type="caution">
    <text evidence="3">The sequence shown here is derived from an EMBL/GenBank/DDBJ whole genome shotgun (WGS) entry which is preliminary data.</text>
</comment>
<evidence type="ECO:0000256" key="1">
    <source>
        <dbReference type="ARBA" id="ARBA00005655"/>
    </source>
</evidence>
<dbReference type="AlphaFoldDB" id="A0A7I8W1B9"/>